<protein>
    <submittedName>
        <fullName evidence="1">KGK family protein</fullName>
    </submittedName>
</protein>
<dbReference type="Pfam" id="PF08872">
    <property type="entry name" value="KGK"/>
    <property type="match status" value="1"/>
</dbReference>
<comment type="caution">
    <text evidence="1">The sequence shown here is derived from an EMBL/GenBank/DDBJ whole genome shotgun (WGS) entry which is preliminary data.</text>
</comment>
<proteinExistence type="predicted"/>
<dbReference type="EMBL" id="BIMW01000064">
    <property type="protein sequence ID" value="GCE93184.1"/>
    <property type="molecule type" value="Genomic_DNA"/>
</dbReference>
<organism evidence="1 2">
    <name type="scientific">Limnospira platensis NIES-46</name>
    <dbReference type="NCBI Taxonomy" id="1236695"/>
    <lineage>
        <taxon>Bacteria</taxon>
        <taxon>Bacillati</taxon>
        <taxon>Cyanobacteriota</taxon>
        <taxon>Cyanophyceae</taxon>
        <taxon>Oscillatoriophycideae</taxon>
        <taxon>Oscillatoriales</taxon>
        <taxon>Sirenicapillariaceae</taxon>
        <taxon>Limnospira</taxon>
    </lineage>
</organism>
<sequence>MNNVTRILDDNDVLHTGSSTLMFQCTFRVSEFLTMMQSKLEEENLFGEGIECELLTPGGPWQKGRFQICLEFVSDNVTSANAIPSVDYGMMGGGDTPEVLPAHIRRQTQRIGMWS</sequence>
<dbReference type="Proteomes" id="UP000326169">
    <property type="component" value="Unassembled WGS sequence"/>
</dbReference>
<evidence type="ECO:0000313" key="1">
    <source>
        <dbReference type="EMBL" id="GCE93184.1"/>
    </source>
</evidence>
<dbReference type="InterPro" id="IPR014971">
    <property type="entry name" value="KGK"/>
</dbReference>
<keyword evidence="2" id="KW-1185">Reference proteome</keyword>
<dbReference type="RefSeq" id="WP_006620282.1">
    <property type="nucleotide sequence ID" value="NZ_BIMW01000064.1"/>
</dbReference>
<accession>A0A5M3T104</accession>
<name>A0A5M3T104_LIMPL</name>
<reference evidence="1 2" key="1">
    <citation type="journal article" date="2019" name="J Genomics">
        <title>The Draft Genome of a Hydrogen-producing Cyanobacterium, Arthrospira platensis NIES-46.</title>
        <authorList>
            <person name="Suzuki S."/>
            <person name="Yamaguchi H."/>
            <person name="Kawachi M."/>
        </authorList>
    </citation>
    <scope>NUCLEOTIDE SEQUENCE [LARGE SCALE GENOMIC DNA]</scope>
    <source>
        <strain evidence="1 2">NIES-46</strain>
    </source>
</reference>
<evidence type="ECO:0000313" key="2">
    <source>
        <dbReference type="Proteomes" id="UP000326169"/>
    </source>
</evidence>
<dbReference type="GeneID" id="301682131"/>
<gene>
    <name evidence="1" type="ORF">NIES46_12330</name>
</gene>